<dbReference type="AlphaFoldDB" id="A0A841FYU3"/>
<dbReference type="CDD" id="cd04301">
    <property type="entry name" value="NAT_SF"/>
    <property type="match status" value="1"/>
</dbReference>
<gene>
    <name evidence="2" type="ORF">HNR73_005487</name>
</gene>
<evidence type="ECO:0000313" key="2">
    <source>
        <dbReference type="EMBL" id="MBB6037609.1"/>
    </source>
</evidence>
<dbReference type="SUPFAM" id="SSF55729">
    <property type="entry name" value="Acyl-CoA N-acyltransferases (Nat)"/>
    <property type="match status" value="1"/>
</dbReference>
<keyword evidence="2" id="KW-0808">Transferase</keyword>
<dbReference type="InterPro" id="IPR016181">
    <property type="entry name" value="Acyl_CoA_acyltransferase"/>
</dbReference>
<proteinExistence type="predicted"/>
<keyword evidence="3" id="KW-1185">Reference proteome</keyword>
<dbReference type="PROSITE" id="PS51186">
    <property type="entry name" value="GNAT"/>
    <property type="match status" value="1"/>
</dbReference>
<feature type="domain" description="N-acetyltransferase" evidence="1">
    <location>
        <begin position="117"/>
        <end position="262"/>
    </location>
</feature>
<sequence length="262" mass="28000">MPTSWTRQVVLNTASAWTWTPYDAETRTSDHATVVISAGTATVNRAEGLPAADLVTHVRDLVGGETKIIWPTHEATEPADLPAALEAAGATVAENLDVIAYELAFGLPDLAVPADVEVVRVDTPEVLADVYPVTSAVFDQPPPTAIFREAEAEELRVQVESGDERKIYRYLAYADGVAIGHAGTTLEMEVAKLWGGSVLEDYRGRGAYRALLQARLVEALARGGELALVKARAGTSSPILRRAGFTAYGHEVHYALAAPEPA</sequence>
<dbReference type="Gene3D" id="3.40.630.30">
    <property type="match status" value="1"/>
</dbReference>
<dbReference type="Proteomes" id="UP000548476">
    <property type="component" value="Unassembled WGS sequence"/>
</dbReference>
<dbReference type="GO" id="GO:0016747">
    <property type="term" value="F:acyltransferase activity, transferring groups other than amino-acyl groups"/>
    <property type="evidence" value="ECO:0007669"/>
    <property type="project" value="InterPro"/>
</dbReference>
<evidence type="ECO:0000313" key="3">
    <source>
        <dbReference type="Proteomes" id="UP000548476"/>
    </source>
</evidence>
<dbReference type="InterPro" id="IPR000182">
    <property type="entry name" value="GNAT_dom"/>
</dbReference>
<dbReference type="EMBL" id="JACHGT010000013">
    <property type="protein sequence ID" value="MBB6037609.1"/>
    <property type="molecule type" value="Genomic_DNA"/>
</dbReference>
<evidence type="ECO:0000259" key="1">
    <source>
        <dbReference type="PROSITE" id="PS51186"/>
    </source>
</evidence>
<dbReference type="RefSeq" id="WP_184790430.1">
    <property type="nucleotide sequence ID" value="NZ_BONT01000054.1"/>
</dbReference>
<accession>A0A841FYU3</accession>
<comment type="caution">
    <text evidence="2">The sequence shown here is derived from an EMBL/GenBank/DDBJ whole genome shotgun (WGS) entry which is preliminary data.</text>
</comment>
<reference evidence="2 3" key="1">
    <citation type="submission" date="2020-08" db="EMBL/GenBank/DDBJ databases">
        <title>Genomic Encyclopedia of Type Strains, Phase IV (KMG-IV): sequencing the most valuable type-strain genomes for metagenomic binning, comparative biology and taxonomic classification.</title>
        <authorList>
            <person name="Goeker M."/>
        </authorList>
    </citation>
    <scope>NUCLEOTIDE SEQUENCE [LARGE SCALE GENOMIC DNA]</scope>
    <source>
        <strain evidence="2 3">YIM 65646</strain>
    </source>
</reference>
<organism evidence="2 3">
    <name type="scientific">Phytomonospora endophytica</name>
    <dbReference type="NCBI Taxonomy" id="714109"/>
    <lineage>
        <taxon>Bacteria</taxon>
        <taxon>Bacillati</taxon>
        <taxon>Actinomycetota</taxon>
        <taxon>Actinomycetes</taxon>
        <taxon>Micromonosporales</taxon>
        <taxon>Micromonosporaceae</taxon>
        <taxon>Phytomonospora</taxon>
    </lineage>
</organism>
<dbReference type="Pfam" id="PF00583">
    <property type="entry name" value="Acetyltransf_1"/>
    <property type="match status" value="1"/>
</dbReference>
<name>A0A841FYU3_9ACTN</name>
<protein>
    <submittedName>
        <fullName evidence="2">GNAT superfamily N-acetyltransferase</fullName>
    </submittedName>
</protein>